<sequence length="109" mass="12631">MKRKPIILGIVILTLLMPFVINILNLIIIFSLEESFEITNDSIPFVIHLIGLILLFIFLWIIFIKTKEKYLADAYVAFICLIAVFMGLFLFAVWTQVCPYFSSYDGTFQ</sequence>
<dbReference type="STRING" id="35818.HPU229336_00160"/>
<reference evidence="2 3" key="1">
    <citation type="submission" date="2014-06" db="EMBL/GenBank/DDBJ databases">
        <title>Helicobacter pullorum isolates in fresh chicken meat - phenotypic and genotypic features.</title>
        <authorList>
            <person name="Borges V."/>
            <person name="Santos A."/>
            <person name="Correia C.B."/>
            <person name="Saraiva M."/>
            <person name="Menard A."/>
            <person name="Vieira L."/>
            <person name="Sampaio D.A."/>
            <person name="Gomes J.P."/>
            <person name="Oleastro M."/>
        </authorList>
    </citation>
    <scope>NUCLEOTIDE SEQUENCE [LARGE SCALE GENOMIC DNA]</scope>
    <source>
        <strain evidence="2 3">229334/12</strain>
    </source>
</reference>
<evidence type="ECO:0000313" key="3">
    <source>
        <dbReference type="Proteomes" id="UP000037997"/>
    </source>
</evidence>
<organism evidence="2 3">
    <name type="scientific">Helicobacter pullorum</name>
    <dbReference type="NCBI Taxonomy" id="35818"/>
    <lineage>
        <taxon>Bacteria</taxon>
        <taxon>Pseudomonadati</taxon>
        <taxon>Campylobacterota</taxon>
        <taxon>Epsilonproteobacteria</taxon>
        <taxon>Campylobacterales</taxon>
        <taxon>Helicobacteraceae</taxon>
        <taxon>Helicobacter</taxon>
    </lineage>
</organism>
<protein>
    <submittedName>
        <fullName evidence="2">Uncharacterized protein</fullName>
    </submittedName>
</protein>
<feature type="transmembrane region" description="Helical" evidence="1">
    <location>
        <begin position="42"/>
        <end position="63"/>
    </location>
</feature>
<proteinExistence type="predicted"/>
<name>A0A0N1EJC1_9HELI</name>
<evidence type="ECO:0000313" key="2">
    <source>
        <dbReference type="EMBL" id="KPH56547.1"/>
    </source>
</evidence>
<gene>
    <name evidence="2" type="ORF">HPU229334_07945</name>
</gene>
<feature type="transmembrane region" description="Helical" evidence="1">
    <location>
        <begin position="7"/>
        <end position="30"/>
    </location>
</feature>
<dbReference type="Proteomes" id="UP000037997">
    <property type="component" value="Unassembled WGS sequence"/>
</dbReference>
<keyword evidence="1" id="KW-0472">Membrane</keyword>
<keyword evidence="1" id="KW-1133">Transmembrane helix</keyword>
<feature type="transmembrane region" description="Helical" evidence="1">
    <location>
        <begin position="75"/>
        <end position="94"/>
    </location>
</feature>
<dbReference type="EMBL" id="JNOC01000004">
    <property type="protein sequence ID" value="KPH56547.1"/>
    <property type="molecule type" value="Genomic_DNA"/>
</dbReference>
<comment type="caution">
    <text evidence="2">The sequence shown here is derived from an EMBL/GenBank/DDBJ whole genome shotgun (WGS) entry which is preliminary data.</text>
</comment>
<evidence type="ECO:0000256" key="1">
    <source>
        <dbReference type="SAM" id="Phobius"/>
    </source>
</evidence>
<dbReference type="AlphaFoldDB" id="A0A0N1EJC1"/>
<keyword evidence="1" id="KW-0812">Transmembrane</keyword>
<dbReference type="PATRIC" id="fig|35818.11.peg.1571"/>
<accession>A0A0N1EJC1</accession>